<dbReference type="InterPro" id="IPR045344">
    <property type="entry name" value="C-JID"/>
</dbReference>
<protein>
    <recommendedName>
        <fullName evidence="3">C-JID domain-containing protein</fullName>
    </recommendedName>
</protein>
<evidence type="ECO:0000256" key="1">
    <source>
        <dbReference type="ARBA" id="ARBA00022614"/>
    </source>
</evidence>
<feature type="domain" description="C-JID" evidence="3">
    <location>
        <begin position="318"/>
        <end position="370"/>
    </location>
</feature>
<sequence>MVRFLTWEFDVPNETEEEGSGVKKDRRLPLEEIAGVRDVGGDHRREKTVEGRWGEERERGERKKIICFGLRGLVYDGKSPPASICYPENDIPKWFSFQSTGSFIDVKLPSHWFNYNFLCFALSVVVTTSDPDHQCDHQGDYDDKYSNVNYEGIVKSKDGDRCFNRINVFEDHLYSLFRVPYCGLDYIRSNHVIIGFGYRFFRELCDDEFSFRFYVEDENKSNIENFKVGSRTVFIHKESDGPISQTTVGAAVIYRGFPPAITLGNLALRDLSIDTAKENRGFISHMYSEGIVANNADGSSRSTLVYDRESPPASKCYPENDISKWFSFESTGSFIDVKLLSHWFNYNFLCFARSVVVTTSDLDHQCDHQRDYDNKYSNVNYKGVVKSKDGDQCCDTLIEELPPSFEDLDSICKFIALDTLGFHKLLDNIGALESLKSIDAIREIPPSISSCKGENVVYDGKSPHASICYPENDIPKWFSFQSTGSFIDVKLPSHWFNYNFLCFALSVVVTTLDPDHQCDHEGDYDDKYLNVNYEGVVKSKDGDRCFNRIDVSEDHLYSLFRVPYCGLDYSRSNHVIIGFGYRFFRELCDDEFSFRFYVEDENKSNVEHIKVVQCGVHLMFGLNLETPGDEPHPKRLKHIK</sequence>
<gene>
    <name evidence="4" type="ORF">LWI29_035678</name>
</gene>
<dbReference type="EMBL" id="JAUESC010000004">
    <property type="protein sequence ID" value="KAK0598535.1"/>
    <property type="molecule type" value="Genomic_DNA"/>
</dbReference>
<accession>A0AA39SXS9</accession>
<proteinExistence type="predicted"/>
<evidence type="ECO:0000313" key="5">
    <source>
        <dbReference type="Proteomes" id="UP001168877"/>
    </source>
</evidence>
<dbReference type="Pfam" id="PF20160">
    <property type="entry name" value="C-JID"/>
    <property type="match status" value="3"/>
</dbReference>
<feature type="domain" description="C-JID" evidence="3">
    <location>
        <begin position="87"/>
        <end position="170"/>
    </location>
</feature>
<evidence type="ECO:0000256" key="2">
    <source>
        <dbReference type="ARBA" id="ARBA00022737"/>
    </source>
</evidence>
<evidence type="ECO:0000259" key="3">
    <source>
        <dbReference type="Pfam" id="PF20160"/>
    </source>
</evidence>
<keyword evidence="2" id="KW-0677">Repeat</keyword>
<name>A0AA39SXS9_ACESA</name>
<keyword evidence="5" id="KW-1185">Reference proteome</keyword>
<reference evidence="4" key="2">
    <citation type="submission" date="2023-06" db="EMBL/GenBank/DDBJ databases">
        <authorList>
            <person name="Swenson N.G."/>
            <person name="Wegrzyn J.L."/>
            <person name="Mcevoy S.L."/>
        </authorList>
    </citation>
    <scope>NUCLEOTIDE SEQUENCE</scope>
    <source>
        <strain evidence="4">NS2018</strain>
        <tissue evidence="4">Leaf</tissue>
    </source>
</reference>
<dbReference type="Proteomes" id="UP001168877">
    <property type="component" value="Unassembled WGS sequence"/>
</dbReference>
<dbReference type="AlphaFoldDB" id="A0AA39SXS9"/>
<keyword evidence="1" id="KW-0433">Leucine-rich repeat</keyword>
<evidence type="ECO:0000313" key="4">
    <source>
        <dbReference type="EMBL" id="KAK0598535.1"/>
    </source>
</evidence>
<comment type="caution">
    <text evidence="4">The sequence shown here is derived from an EMBL/GenBank/DDBJ whole genome shotgun (WGS) entry which is preliminary data.</text>
</comment>
<organism evidence="4 5">
    <name type="scientific">Acer saccharum</name>
    <name type="common">Sugar maple</name>
    <dbReference type="NCBI Taxonomy" id="4024"/>
    <lineage>
        <taxon>Eukaryota</taxon>
        <taxon>Viridiplantae</taxon>
        <taxon>Streptophyta</taxon>
        <taxon>Embryophyta</taxon>
        <taxon>Tracheophyta</taxon>
        <taxon>Spermatophyta</taxon>
        <taxon>Magnoliopsida</taxon>
        <taxon>eudicotyledons</taxon>
        <taxon>Gunneridae</taxon>
        <taxon>Pentapetalae</taxon>
        <taxon>rosids</taxon>
        <taxon>malvids</taxon>
        <taxon>Sapindales</taxon>
        <taxon>Sapindaceae</taxon>
        <taxon>Hippocastanoideae</taxon>
        <taxon>Acereae</taxon>
        <taxon>Acer</taxon>
    </lineage>
</organism>
<feature type="domain" description="C-JID" evidence="3">
    <location>
        <begin position="470"/>
        <end position="619"/>
    </location>
</feature>
<reference evidence="4" key="1">
    <citation type="journal article" date="2022" name="Plant J.">
        <title>Strategies of tolerance reflected in two North American maple genomes.</title>
        <authorList>
            <person name="McEvoy S.L."/>
            <person name="Sezen U.U."/>
            <person name="Trouern-Trend A."/>
            <person name="McMahon S.M."/>
            <person name="Schaberg P.G."/>
            <person name="Yang J."/>
            <person name="Wegrzyn J.L."/>
            <person name="Swenson N.G."/>
        </authorList>
    </citation>
    <scope>NUCLEOTIDE SEQUENCE</scope>
    <source>
        <strain evidence="4">NS2018</strain>
    </source>
</reference>